<evidence type="ECO:0000313" key="1">
    <source>
        <dbReference type="EMBL" id="RUM98297.1"/>
    </source>
</evidence>
<dbReference type="RefSeq" id="WP_128626677.1">
    <property type="nucleotide sequence ID" value="NZ_RKST01000007.1"/>
</dbReference>
<accession>A0A432V820</accession>
<dbReference type="EMBL" id="RKST01000007">
    <property type="protein sequence ID" value="RUM98297.1"/>
    <property type="molecule type" value="Genomic_DNA"/>
</dbReference>
<comment type="caution">
    <text evidence="1">The sequence shown here is derived from an EMBL/GenBank/DDBJ whole genome shotgun (WGS) entry which is preliminary data.</text>
</comment>
<dbReference type="Proteomes" id="UP000281647">
    <property type="component" value="Unassembled WGS sequence"/>
</dbReference>
<organism evidence="1 2">
    <name type="scientific">Borborobacter arsenicus</name>
    <dbReference type="NCBI Taxonomy" id="1851146"/>
    <lineage>
        <taxon>Bacteria</taxon>
        <taxon>Pseudomonadati</taxon>
        <taxon>Pseudomonadota</taxon>
        <taxon>Alphaproteobacteria</taxon>
        <taxon>Hyphomicrobiales</taxon>
        <taxon>Phyllobacteriaceae</taxon>
        <taxon>Borborobacter</taxon>
    </lineage>
</organism>
<sequence>MLNEPYQSPYETILQECPFHVPAAVRSAVLIFLCKRVNGRAISTTELVDEVRGSVSKCRLTDEQIEEYAVRSAIREEFAVKFDRKKDVNPPWGTFLMPK</sequence>
<protein>
    <submittedName>
        <fullName evidence="1">Uncharacterized protein</fullName>
    </submittedName>
</protein>
<name>A0A432V820_9HYPH</name>
<proteinExistence type="predicted"/>
<gene>
    <name evidence="1" type="ORF">EET67_09395</name>
</gene>
<reference evidence="1 2" key="1">
    <citation type="submission" date="2018-11" db="EMBL/GenBank/DDBJ databases">
        <title>Pseudaminobacter arsenicus sp. nov., an arsenic-resistant bacterium isolated from arsenic-rich aquifers.</title>
        <authorList>
            <person name="Mu Y."/>
        </authorList>
    </citation>
    <scope>NUCLEOTIDE SEQUENCE [LARGE SCALE GENOMIC DNA]</scope>
    <source>
        <strain evidence="1 2">CB3</strain>
    </source>
</reference>
<dbReference type="AlphaFoldDB" id="A0A432V820"/>
<keyword evidence="2" id="KW-1185">Reference proteome</keyword>
<evidence type="ECO:0000313" key="2">
    <source>
        <dbReference type="Proteomes" id="UP000281647"/>
    </source>
</evidence>